<dbReference type="PANTHER" id="PTHR42695">
    <property type="entry name" value="GLUTAMINE AMIDOTRANSFERASE YLR126C-RELATED"/>
    <property type="match status" value="1"/>
</dbReference>
<dbReference type="InterPro" id="IPR044992">
    <property type="entry name" value="ChyE-like"/>
</dbReference>
<evidence type="ECO:0000259" key="1">
    <source>
        <dbReference type="Pfam" id="PF00117"/>
    </source>
</evidence>
<sequence length="240" mass="25543">MHLCIYEADRPIPEHQARFGTYADMFEAWLAPALPEARFSRAHLAGGEAPPPPGSVDAVLITGSRAGVHDAEDWIAPLKAHLRALRGARIPMAGICFGHQLLAETFGGRVARAPAGWTIGRHLHRASPLGAGLFGKAALSALSFHQDQVLEAPPGTELLLSSPASPHGGFRYDFPAMSVQVHPELSPGYLRGLLEGNAVTAFPHDLVSQALATLGPALDSREMAEGFARFFRESVQPGPA</sequence>
<evidence type="ECO:0000313" key="2">
    <source>
        <dbReference type="EMBL" id="NGQ90542.1"/>
    </source>
</evidence>
<dbReference type="Pfam" id="PF00117">
    <property type="entry name" value="GATase"/>
    <property type="match status" value="1"/>
</dbReference>
<reference evidence="2 3" key="1">
    <citation type="submission" date="2020-02" db="EMBL/GenBank/DDBJ databases">
        <title>Rhodobacter translucens sp. nov., a novel bacterium isolated from activated sludge.</title>
        <authorList>
            <person name="Liu J."/>
        </authorList>
    </citation>
    <scope>NUCLEOTIDE SEQUENCE [LARGE SCALE GENOMIC DNA]</scope>
    <source>
        <strain evidence="2 3">HX-7-19</strain>
    </source>
</reference>
<dbReference type="PANTHER" id="PTHR42695:SF5">
    <property type="entry name" value="GLUTAMINE AMIDOTRANSFERASE YLR126C-RELATED"/>
    <property type="match status" value="1"/>
</dbReference>
<protein>
    <submittedName>
        <fullName evidence="2">Type 1 glutamine amidotransferase</fullName>
    </submittedName>
</protein>
<comment type="caution">
    <text evidence="2">The sequence shown here is derived from an EMBL/GenBank/DDBJ whole genome shotgun (WGS) entry which is preliminary data.</text>
</comment>
<dbReference type="GO" id="GO:0005829">
    <property type="term" value="C:cytosol"/>
    <property type="evidence" value="ECO:0007669"/>
    <property type="project" value="TreeGrafter"/>
</dbReference>
<dbReference type="EMBL" id="JAALFE010000005">
    <property type="protein sequence ID" value="NGQ90542.1"/>
    <property type="molecule type" value="Genomic_DNA"/>
</dbReference>
<dbReference type="GO" id="GO:0016740">
    <property type="term" value="F:transferase activity"/>
    <property type="evidence" value="ECO:0007669"/>
    <property type="project" value="UniProtKB-KW"/>
</dbReference>
<evidence type="ECO:0000313" key="3">
    <source>
        <dbReference type="Proteomes" id="UP000474758"/>
    </source>
</evidence>
<dbReference type="InterPro" id="IPR017926">
    <property type="entry name" value="GATASE"/>
</dbReference>
<feature type="domain" description="Glutamine amidotransferase" evidence="1">
    <location>
        <begin position="73"/>
        <end position="188"/>
    </location>
</feature>
<proteinExistence type="predicted"/>
<keyword evidence="2" id="KW-0315">Glutamine amidotransferase</keyword>
<dbReference type="Gene3D" id="3.40.50.880">
    <property type="match status" value="1"/>
</dbReference>
<accession>A0A6M1TWQ9</accession>
<dbReference type="Proteomes" id="UP000474758">
    <property type="component" value="Unassembled WGS sequence"/>
</dbReference>
<gene>
    <name evidence="2" type="ORF">G5V65_06500</name>
</gene>
<keyword evidence="2" id="KW-0808">Transferase</keyword>
<dbReference type="PROSITE" id="PS51273">
    <property type="entry name" value="GATASE_TYPE_1"/>
    <property type="match status" value="1"/>
</dbReference>
<name>A0A6M1TWQ9_9RHOB</name>
<dbReference type="InterPro" id="IPR029062">
    <property type="entry name" value="Class_I_gatase-like"/>
</dbReference>
<organism evidence="2 3">
    <name type="scientific">Paragemmobacter kunshanensis</name>
    <dbReference type="NCBI Taxonomy" id="2583234"/>
    <lineage>
        <taxon>Bacteria</taxon>
        <taxon>Pseudomonadati</taxon>
        <taxon>Pseudomonadota</taxon>
        <taxon>Alphaproteobacteria</taxon>
        <taxon>Rhodobacterales</taxon>
        <taxon>Paracoccaceae</taxon>
        <taxon>Paragemmobacter</taxon>
    </lineage>
</organism>
<dbReference type="CDD" id="cd01741">
    <property type="entry name" value="GATase1_1"/>
    <property type="match status" value="1"/>
</dbReference>
<keyword evidence="3" id="KW-1185">Reference proteome</keyword>
<dbReference type="RefSeq" id="WP_165048145.1">
    <property type="nucleotide sequence ID" value="NZ_JAALFE010000005.1"/>
</dbReference>
<dbReference type="AlphaFoldDB" id="A0A6M1TWQ9"/>
<dbReference type="SUPFAM" id="SSF52317">
    <property type="entry name" value="Class I glutamine amidotransferase-like"/>
    <property type="match status" value="1"/>
</dbReference>